<accession>A0A5C6AA46</accession>
<comment type="caution">
    <text evidence="2">The sequence shown here is derived from an EMBL/GenBank/DDBJ whole genome shotgun (WGS) entry which is preliminary data.</text>
</comment>
<dbReference type="EMBL" id="SJPR01000003">
    <property type="protein sequence ID" value="TWT96894.1"/>
    <property type="molecule type" value="Genomic_DNA"/>
</dbReference>
<evidence type="ECO:0000256" key="1">
    <source>
        <dbReference type="SAM" id="SignalP"/>
    </source>
</evidence>
<evidence type="ECO:0000313" key="3">
    <source>
        <dbReference type="Proteomes" id="UP000317421"/>
    </source>
</evidence>
<gene>
    <name evidence="2" type="ORF">Pla108_26690</name>
</gene>
<feature type="signal peptide" evidence="1">
    <location>
        <begin position="1"/>
        <end position="41"/>
    </location>
</feature>
<evidence type="ECO:0008006" key="4">
    <source>
        <dbReference type="Google" id="ProtNLM"/>
    </source>
</evidence>
<sequence length="586" mass="62818" precursor="true">MSKSPPLPLKGAGNLIKGMNRLAFAAALTLCLFGAAGGACAEGLFAPPTNVDGSPEPLRVAWSCGVSSPGQPVVGRFGLFAPPPLAATELPTEAYACPAPTSDAEGKGSEKKAKEPVIPQVECHPHCVDPYACETPLDTGDFSADAFFAPYDACGELGVYNNKQEIPTQRPLIEWGQPFYGPGPTPIASEALGPTNLVIPKFYVYGDYRVGLAQNDLVGQEQTVLAHRLNLELDYWITSTERVHGFLGPFQRNAQFMRVVDGDFITELDFFQAETDTLFFEGDLGQMLGGIESRYASFDLPVTFGLVPLIFQNGIWAQDALVGGAFTLPAKNSPWLDWSNFDVTFFGGFDRISSGALDFDEDAGAILGATTFVETRGGYFEVGYGYVDDQDGGGRSYHNLGVSYTRRYANLVSNSVRAIFNAGQDANGGRQTADGVLLLCENTFLTENPYNVLPYVNFFAGFDRPQPLARAGVFGGVLFNTGILFQSDQLTGYPTLDATGNNTYGAAVGVDLLSPAFSQQLIIEAAAVKTMGAVGDRVAAGDQVGVGVRWQKKLSTATLIRADAMVGLLDNSDDVSGARVEYRWKF</sequence>
<evidence type="ECO:0000313" key="2">
    <source>
        <dbReference type="EMBL" id="TWT96894.1"/>
    </source>
</evidence>
<proteinExistence type="predicted"/>
<keyword evidence="3" id="KW-1185">Reference proteome</keyword>
<dbReference type="Proteomes" id="UP000317421">
    <property type="component" value="Unassembled WGS sequence"/>
</dbReference>
<keyword evidence="1" id="KW-0732">Signal</keyword>
<reference evidence="2 3" key="1">
    <citation type="submission" date="2019-02" db="EMBL/GenBank/DDBJ databases">
        <title>Deep-cultivation of Planctomycetes and their phenomic and genomic characterization uncovers novel biology.</title>
        <authorList>
            <person name="Wiegand S."/>
            <person name="Jogler M."/>
            <person name="Boedeker C."/>
            <person name="Pinto D."/>
            <person name="Vollmers J."/>
            <person name="Rivas-Marin E."/>
            <person name="Kohn T."/>
            <person name="Peeters S.H."/>
            <person name="Heuer A."/>
            <person name="Rast P."/>
            <person name="Oberbeckmann S."/>
            <person name="Bunk B."/>
            <person name="Jeske O."/>
            <person name="Meyerdierks A."/>
            <person name="Storesund J.E."/>
            <person name="Kallscheuer N."/>
            <person name="Luecker S."/>
            <person name="Lage O.M."/>
            <person name="Pohl T."/>
            <person name="Merkel B.J."/>
            <person name="Hornburger P."/>
            <person name="Mueller R.-W."/>
            <person name="Bruemmer F."/>
            <person name="Labrenz M."/>
            <person name="Spormann A.M."/>
            <person name="Op Den Camp H."/>
            <person name="Overmann J."/>
            <person name="Amann R."/>
            <person name="Jetten M.S.M."/>
            <person name="Mascher T."/>
            <person name="Medema M.H."/>
            <person name="Devos D.P."/>
            <person name="Kaster A.-K."/>
            <person name="Ovreas L."/>
            <person name="Rohde M."/>
            <person name="Galperin M.Y."/>
            <person name="Jogler C."/>
        </authorList>
    </citation>
    <scope>NUCLEOTIDE SEQUENCE [LARGE SCALE GENOMIC DNA]</scope>
    <source>
        <strain evidence="2 3">Pla108</strain>
    </source>
</reference>
<dbReference type="AlphaFoldDB" id="A0A5C6AA46"/>
<name>A0A5C6AA46_9BACT</name>
<feature type="chain" id="PRO_5023067518" description="Alginate export domain-containing protein" evidence="1">
    <location>
        <begin position="42"/>
        <end position="586"/>
    </location>
</feature>
<protein>
    <recommendedName>
        <fullName evidence="4">Alginate export domain-containing protein</fullName>
    </recommendedName>
</protein>
<organism evidence="2 3">
    <name type="scientific">Botrimarina colliarenosi</name>
    <dbReference type="NCBI Taxonomy" id="2528001"/>
    <lineage>
        <taxon>Bacteria</taxon>
        <taxon>Pseudomonadati</taxon>
        <taxon>Planctomycetota</taxon>
        <taxon>Planctomycetia</taxon>
        <taxon>Pirellulales</taxon>
        <taxon>Lacipirellulaceae</taxon>
        <taxon>Botrimarina</taxon>
    </lineage>
</organism>